<proteinExistence type="predicted"/>
<gene>
    <name evidence="2" type="ORF">RSSM_00764</name>
</gene>
<dbReference type="EMBL" id="ANOH01000065">
    <property type="protein sequence ID" value="EMI57805.1"/>
    <property type="molecule type" value="Genomic_DNA"/>
</dbReference>
<feature type="compositionally biased region" description="Basic and acidic residues" evidence="1">
    <location>
        <begin position="128"/>
        <end position="140"/>
    </location>
</feature>
<name>M5U8N9_9BACT</name>
<feature type="compositionally biased region" description="Acidic residues" evidence="1">
    <location>
        <begin position="183"/>
        <end position="193"/>
    </location>
</feature>
<evidence type="ECO:0000256" key="1">
    <source>
        <dbReference type="SAM" id="MobiDB-lite"/>
    </source>
</evidence>
<reference evidence="2 3" key="1">
    <citation type="journal article" date="2013" name="Mar. Genomics">
        <title>Expression of sulfatases in Rhodopirellula baltica and the diversity of sulfatases in the genus Rhodopirellula.</title>
        <authorList>
            <person name="Wegner C.E."/>
            <person name="Richter-Heitmann T."/>
            <person name="Klindworth A."/>
            <person name="Klockow C."/>
            <person name="Richter M."/>
            <person name="Achstetter T."/>
            <person name="Glockner F.O."/>
            <person name="Harder J."/>
        </authorList>
    </citation>
    <scope>NUCLEOTIDE SEQUENCE [LARGE SCALE GENOMIC DNA]</scope>
    <source>
        <strain evidence="2 3">SM41</strain>
    </source>
</reference>
<organism evidence="2 3">
    <name type="scientific">Rhodopirellula sallentina SM41</name>
    <dbReference type="NCBI Taxonomy" id="1263870"/>
    <lineage>
        <taxon>Bacteria</taxon>
        <taxon>Pseudomonadati</taxon>
        <taxon>Planctomycetota</taxon>
        <taxon>Planctomycetia</taxon>
        <taxon>Pirellulales</taxon>
        <taxon>Pirellulaceae</taxon>
        <taxon>Rhodopirellula</taxon>
    </lineage>
</organism>
<comment type="caution">
    <text evidence="2">The sequence shown here is derived from an EMBL/GenBank/DDBJ whole genome shotgun (WGS) entry which is preliminary data.</text>
</comment>
<evidence type="ECO:0000313" key="2">
    <source>
        <dbReference type="EMBL" id="EMI57805.1"/>
    </source>
</evidence>
<feature type="region of interest" description="Disordered" evidence="1">
    <location>
        <begin position="113"/>
        <end position="193"/>
    </location>
</feature>
<evidence type="ECO:0000313" key="3">
    <source>
        <dbReference type="Proteomes" id="UP000011885"/>
    </source>
</evidence>
<keyword evidence="3" id="KW-1185">Reference proteome</keyword>
<accession>M5U8N9</accession>
<dbReference type="AlphaFoldDB" id="M5U8N9"/>
<protein>
    <submittedName>
        <fullName evidence="2">Calpain</fullName>
    </submittedName>
</protein>
<dbReference type="Proteomes" id="UP000011885">
    <property type="component" value="Unassembled WGS sequence"/>
</dbReference>
<sequence>MEASGCGEMLGPEKGLLASAKWQKAGRLFGVFDSVAGGIEKMVSHRCSLPRGSKKECQCSSCSHSMIYATESYGSQEPILISPAQESIQPVPHVESSTRGVPTQAVPRTTIRRTVPEPPTLPLPTRSNDLDLDRPGRTFDELNNPFEDDSASHMARGQRGILQATFAQGEADRSQQREQSQQDVDEYADYFRE</sequence>
<dbReference type="PATRIC" id="fig|1263870.3.peg.833"/>